<comment type="caution">
    <text evidence="4">The sequence shown here is derived from an EMBL/GenBank/DDBJ whole genome shotgun (WGS) entry which is preliminary data.</text>
</comment>
<accession>A0ABD1XVU1</accession>
<feature type="region of interest" description="Disordered" evidence="1">
    <location>
        <begin position="299"/>
        <end position="325"/>
    </location>
</feature>
<proteinExistence type="predicted"/>
<evidence type="ECO:0000313" key="5">
    <source>
        <dbReference type="Proteomes" id="UP001605036"/>
    </source>
</evidence>
<feature type="region of interest" description="Disordered" evidence="1">
    <location>
        <begin position="429"/>
        <end position="453"/>
    </location>
</feature>
<dbReference type="PANTHER" id="PTHR31371:SF20">
    <property type="entry name" value="OS12G0146500 PROTEIN"/>
    <property type="match status" value="1"/>
</dbReference>
<evidence type="ECO:0000256" key="1">
    <source>
        <dbReference type="SAM" id="MobiDB-lite"/>
    </source>
</evidence>
<dbReference type="InterPro" id="IPR007700">
    <property type="entry name" value="DUF668"/>
</dbReference>
<dbReference type="EMBL" id="JBHFFA010000007">
    <property type="protein sequence ID" value="KAL2613071.1"/>
    <property type="molecule type" value="Genomic_DNA"/>
</dbReference>
<evidence type="ECO:0000313" key="4">
    <source>
        <dbReference type="EMBL" id="KAL2613071.1"/>
    </source>
</evidence>
<feature type="compositionally biased region" description="Basic and acidic residues" evidence="1">
    <location>
        <begin position="440"/>
        <end position="451"/>
    </location>
</feature>
<dbReference type="Pfam" id="PF11961">
    <property type="entry name" value="DUF3475"/>
    <property type="match status" value="1"/>
</dbReference>
<protein>
    <submittedName>
        <fullName evidence="4">Uncharacterized protein</fullName>
    </submittedName>
</protein>
<feature type="domain" description="DUF668" evidence="2">
    <location>
        <begin position="479"/>
        <end position="568"/>
    </location>
</feature>
<reference evidence="4 5" key="1">
    <citation type="submission" date="2024-09" db="EMBL/GenBank/DDBJ databases">
        <title>Chromosome-scale assembly of Riccia fluitans.</title>
        <authorList>
            <person name="Paukszto L."/>
            <person name="Sawicki J."/>
            <person name="Karawczyk K."/>
            <person name="Piernik-Szablinska J."/>
            <person name="Szczecinska M."/>
            <person name="Mazdziarz M."/>
        </authorList>
    </citation>
    <scope>NUCLEOTIDE SEQUENCE [LARGE SCALE GENOMIC DNA]</scope>
    <source>
        <strain evidence="4">Rf_01</strain>
        <tissue evidence="4">Aerial parts of the thallus</tissue>
    </source>
</reference>
<dbReference type="PANTHER" id="PTHR31371">
    <property type="entry name" value="BNAC09G50660D PROTEIN"/>
    <property type="match status" value="1"/>
</dbReference>
<dbReference type="InterPro" id="IPR021864">
    <property type="entry name" value="DUF3475"/>
</dbReference>
<evidence type="ECO:0000259" key="2">
    <source>
        <dbReference type="Pfam" id="PF05003"/>
    </source>
</evidence>
<dbReference type="Pfam" id="PF05003">
    <property type="entry name" value="DUF668"/>
    <property type="match status" value="1"/>
</dbReference>
<organism evidence="4 5">
    <name type="scientific">Riccia fluitans</name>
    <dbReference type="NCBI Taxonomy" id="41844"/>
    <lineage>
        <taxon>Eukaryota</taxon>
        <taxon>Viridiplantae</taxon>
        <taxon>Streptophyta</taxon>
        <taxon>Embryophyta</taxon>
        <taxon>Marchantiophyta</taxon>
        <taxon>Marchantiopsida</taxon>
        <taxon>Marchantiidae</taxon>
        <taxon>Marchantiales</taxon>
        <taxon>Ricciaceae</taxon>
        <taxon>Riccia</taxon>
    </lineage>
</organism>
<dbReference type="AlphaFoldDB" id="A0ABD1XVU1"/>
<evidence type="ECO:0000259" key="3">
    <source>
        <dbReference type="Pfam" id="PF11961"/>
    </source>
</evidence>
<sequence>MPKWSLLPDRIVNSMGNHVSTIKAAKFLDGQKKGSKIEKAKLEILSFEVAKVMAKVVRLWQSLSEQEIMRLRTDVVKSEGVMNLVSENEVVLLSLACMEKLQDLTSIAGAVARMGKKCQEPILSGFEHVYSDILKQKIDVRSWEYPFKDMERKVKKMEQYIDSTSSLYCELETQANVEQALRRMQGDESNSSRDKEAMEEKLELQKQETKYVKDTSLWNRPYEKVVTLLARTVCTIHGRILNVFGSPLLRLPQLYPVEKLRDGDPSPLFLDMPVKSLSYHRGLDVLATNAVAAQSVMQSHRPGSRELIHGNGMGPSSSSTPATSTSKVSPLAWDIWKSSSHDQFCGPKFVSEKQSHAARHLPPQNSSHLSSSVSVDISQQVGLEYSAGAARSSNGNGGLPNRGPGTTSISSVVDTQISGVKNARFSGVPDQQLRRSGAMDPRRSSGDHLPKSDVFGLSGEKRMVYFDPKNRHLNAPASTLGGAALAVHYANVIIMIEKMIKNPHLISHDSRDDLYHMLPNSVRAAVRSRLRASLRGNSGYDAGIAEHWKEALERILDWLTPLAHNMIRWQSEHNFEQQQIIPRSNILLLQTLFFADLAKTEAHITELLVGLNYICGHEKEKASLMMEEYEGSQNLAEDYFEWQFQ</sequence>
<name>A0ABD1XVU1_9MARC</name>
<feature type="region of interest" description="Disordered" evidence="1">
    <location>
        <begin position="388"/>
        <end position="408"/>
    </location>
</feature>
<feature type="compositionally biased region" description="Low complexity" evidence="1">
    <location>
        <begin position="315"/>
        <end position="325"/>
    </location>
</feature>
<feature type="domain" description="DUF3475" evidence="3">
    <location>
        <begin position="44"/>
        <end position="100"/>
    </location>
</feature>
<keyword evidence="5" id="KW-1185">Reference proteome</keyword>
<dbReference type="Proteomes" id="UP001605036">
    <property type="component" value="Unassembled WGS sequence"/>
</dbReference>
<gene>
    <name evidence="4" type="ORF">R1flu_024763</name>
</gene>